<evidence type="ECO:0000313" key="2">
    <source>
        <dbReference type="EMBL" id="MDP2564371.1"/>
    </source>
</evidence>
<keyword evidence="3" id="KW-1185">Reference proteome</keyword>
<organism evidence="2 3">
    <name type="scientific">Pseudoalteromonas marina</name>
    <dbReference type="NCBI Taxonomy" id="267375"/>
    <lineage>
        <taxon>Bacteria</taxon>
        <taxon>Pseudomonadati</taxon>
        <taxon>Pseudomonadota</taxon>
        <taxon>Gammaproteobacteria</taxon>
        <taxon>Alteromonadales</taxon>
        <taxon>Pseudoalteromonadaceae</taxon>
        <taxon>Pseudoalteromonas</taxon>
    </lineage>
</organism>
<feature type="signal peptide" evidence="1">
    <location>
        <begin position="1"/>
        <end position="22"/>
    </location>
</feature>
<dbReference type="EMBL" id="JAUYVT010000004">
    <property type="protein sequence ID" value="MDP2564371.1"/>
    <property type="molecule type" value="Genomic_DNA"/>
</dbReference>
<evidence type="ECO:0008006" key="4">
    <source>
        <dbReference type="Google" id="ProtNLM"/>
    </source>
</evidence>
<accession>A0ABT9FC97</accession>
<evidence type="ECO:0000313" key="3">
    <source>
        <dbReference type="Proteomes" id="UP001177212"/>
    </source>
</evidence>
<gene>
    <name evidence="2" type="ORF">Q8W34_06975</name>
</gene>
<dbReference type="PROSITE" id="PS51257">
    <property type="entry name" value="PROKAR_LIPOPROTEIN"/>
    <property type="match status" value="1"/>
</dbReference>
<comment type="caution">
    <text evidence="2">The sequence shown here is derived from an EMBL/GenBank/DDBJ whole genome shotgun (WGS) entry which is preliminary data.</text>
</comment>
<sequence>MKIKLAVTLSIAVAMLSGCSIMQPKVIYIDRSAALKAFESSQHQYPTHIRNGVIVKNTNVWTMREGNSFTTEKEKNKLIHRNSWNLPDEAINQYIKEKEAVKSQILIHHNVEKKVKPVTNKPPLTVEVKKSAEAKVVAVSGTLDLKEQEQIKLSGTLPNESTQHFIFSNKKNELIDESRERLRHISPHSLLYSKVEIIIYTNGISDEAIKERSNIVKDELIRAGFRKSKTKITLINDPAKSNTATVNFSEKLDITVLTASEAKTTDSNGINWVRIIAGRDSKSWLSDALKVKRALLKNGTEASKITILHRKQTGTKTSALIYKNK</sequence>
<name>A0ABT9FC97_9GAMM</name>
<dbReference type="Proteomes" id="UP001177212">
    <property type="component" value="Unassembled WGS sequence"/>
</dbReference>
<protein>
    <recommendedName>
        <fullName evidence="4">OmpA-like domain-containing protein</fullName>
    </recommendedName>
</protein>
<dbReference type="RefSeq" id="WP_305471650.1">
    <property type="nucleotide sequence ID" value="NZ_JAUYVT010000004.1"/>
</dbReference>
<proteinExistence type="predicted"/>
<feature type="chain" id="PRO_5045723650" description="OmpA-like domain-containing protein" evidence="1">
    <location>
        <begin position="23"/>
        <end position="325"/>
    </location>
</feature>
<keyword evidence="1" id="KW-0732">Signal</keyword>
<reference evidence="2" key="1">
    <citation type="submission" date="2023-07" db="EMBL/GenBank/DDBJ databases">
        <title>Genome content predicts the carbon catabolic preferences of heterotrophic bacteria.</title>
        <authorList>
            <person name="Gralka M."/>
        </authorList>
    </citation>
    <scope>NUCLEOTIDE SEQUENCE</scope>
    <source>
        <strain evidence="2">4G09</strain>
    </source>
</reference>
<evidence type="ECO:0000256" key="1">
    <source>
        <dbReference type="SAM" id="SignalP"/>
    </source>
</evidence>